<accession>A0A5B7K2S9</accession>
<evidence type="ECO:0000313" key="2">
    <source>
        <dbReference type="Proteomes" id="UP000324222"/>
    </source>
</evidence>
<gene>
    <name evidence="1" type="ORF">E2C01_094322</name>
</gene>
<dbReference type="AlphaFoldDB" id="A0A5B7K2S9"/>
<name>A0A5B7K2S9_PORTR</name>
<dbReference type="OrthoDB" id="3633556at2759"/>
<reference evidence="1 2" key="1">
    <citation type="submission" date="2019-05" db="EMBL/GenBank/DDBJ databases">
        <title>Another draft genome of Portunus trituberculatus and its Hox gene families provides insights of decapod evolution.</title>
        <authorList>
            <person name="Jeong J.-H."/>
            <person name="Song I."/>
            <person name="Kim S."/>
            <person name="Choi T."/>
            <person name="Kim D."/>
            <person name="Ryu S."/>
            <person name="Kim W."/>
        </authorList>
    </citation>
    <scope>NUCLEOTIDE SEQUENCE [LARGE SCALE GENOMIC DNA]</scope>
    <source>
        <tissue evidence="1">Muscle</tissue>
    </source>
</reference>
<proteinExistence type="predicted"/>
<dbReference type="Proteomes" id="UP000324222">
    <property type="component" value="Unassembled WGS sequence"/>
</dbReference>
<comment type="caution">
    <text evidence="1">The sequence shown here is derived from an EMBL/GenBank/DDBJ whole genome shotgun (WGS) entry which is preliminary data.</text>
</comment>
<sequence length="38" mass="4195">MMINLGLPQLHTVTDALRDLEKNPQGVLATAIQEGIHR</sequence>
<protein>
    <submittedName>
        <fullName evidence="1">Uncharacterized protein</fullName>
    </submittedName>
</protein>
<evidence type="ECO:0000313" key="1">
    <source>
        <dbReference type="EMBL" id="MPC98934.1"/>
    </source>
</evidence>
<organism evidence="1 2">
    <name type="scientific">Portunus trituberculatus</name>
    <name type="common">Swimming crab</name>
    <name type="synonym">Neptunus trituberculatus</name>
    <dbReference type="NCBI Taxonomy" id="210409"/>
    <lineage>
        <taxon>Eukaryota</taxon>
        <taxon>Metazoa</taxon>
        <taxon>Ecdysozoa</taxon>
        <taxon>Arthropoda</taxon>
        <taxon>Crustacea</taxon>
        <taxon>Multicrustacea</taxon>
        <taxon>Malacostraca</taxon>
        <taxon>Eumalacostraca</taxon>
        <taxon>Eucarida</taxon>
        <taxon>Decapoda</taxon>
        <taxon>Pleocyemata</taxon>
        <taxon>Brachyura</taxon>
        <taxon>Eubrachyura</taxon>
        <taxon>Portunoidea</taxon>
        <taxon>Portunidae</taxon>
        <taxon>Portuninae</taxon>
        <taxon>Portunus</taxon>
    </lineage>
</organism>
<dbReference type="EMBL" id="VSRR010116212">
    <property type="protein sequence ID" value="MPC98934.1"/>
    <property type="molecule type" value="Genomic_DNA"/>
</dbReference>
<keyword evidence="2" id="KW-1185">Reference proteome</keyword>